<accession>L1MJ31</accession>
<keyword evidence="2" id="KW-1185">Reference proteome</keyword>
<organism evidence="1 2">
    <name type="scientific">Corynebacterium durum F0235</name>
    <dbReference type="NCBI Taxonomy" id="1035195"/>
    <lineage>
        <taxon>Bacteria</taxon>
        <taxon>Bacillati</taxon>
        <taxon>Actinomycetota</taxon>
        <taxon>Actinomycetes</taxon>
        <taxon>Mycobacteriales</taxon>
        <taxon>Corynebacteriaceae</taxon>
        <taxon>Corynebacterium</taxon>
    </lineage>
</organism>
<name>L1MJ31_9CORY</name>
<dbReference type="HOGENOM" id="CLU_3214986_0_0_11"/>
<dbReference type="EMBL" id="AMEM01000016">
    <property type="protein sequence ID" value="EKX90954.1"/>
    <property type="molecule type" value="Genomic_DNA"/>
</dbReference>
<protein>
    <submittedName>
        <fullName evidence="1">Uncharacterized protein</fullName>
    </submittedName>
</protein>
<dbReference type="Proteomes" id="UP000010445">
    <property type="component" value="Unassembled WGS sequence"/>
</dbReference>
<evidence type="ECO:0000313" key="1">
    <source>
        <dbReference type="EMBL" id="EKX90954.1"/>
    </source>
</evidence>
<dbReference type="AlphaFoldDB" id="L1MJ31"/>
<sequence length="44" mass="4973">MKKLGNPGQVRKNRVKPLASEKYRIFRSKESATEHCYSGVSGCM</sequence>
<comment type="caution">
    <text evidence="1">The sequence shown here is derived from an EMBL/GenBank/DDBJ whole genome shotgun (WGS) entry which is preliminary data.</text>
</comment>
<evidence type="ECO:0000313" key="2">
    <source>
        <dbReference type="Proteomes" id="UP000010445"/>
    </source>
</evidence>
<reference evidence="1 2" key="1">
    <citation type="submission" date="2012-05" db="EMBL/GenBank/DDBJ databases">
        <authorList>
            <person name="Weinstock G."/>
            <person name="Sodergren E."/>
            <person name="Lobos E.A."/>
            <person name="Fulton L."/>
            <person name="Fulton R."/>
            <person name="Courtney L."/>
            <person name="Fronick C."/>
            <person name="O'Laughlin M."/>
            <person name="Godfrey J."/>
            <person name="Wilson R.M."/>
            <person name="Miner T."/>
            <person name="Farmer C."/>
            <person name="Delehaunty K."/>
            <person name="Cordes M."/>
            <person name="Minx P."/>
            <person name="Tomlinson C."/>
            <person name="Chen J."/>
            <person name="Wollam A."/>
            <person name="Pepin K.H."/>
            <person name="Bhonagiri V."/>
            <person name="Zhang X."/>
            <person name="Suruliraj S."/>
            <person name="Warren W."/>
            <person name="Mitreva M."/>
            <person name="Mardis E.R."/>
            <person name="Wilson R.K."/>
        </authorList>
    </citation>
    <scope>NUCLEOTIDE SEQUENCE [LARGE SCALE GENOMIC DNA]</scope>
    <source>
        <strain evidence="1 2">F0235</strain>
    </source>
</reference>
<gene>
    <name evidence="1" type="ORF">HMPREF9997_01020</name>
</gene>
<proteinExistence type="predicted"/>
<dbReference type="STRING" id="1035195.HMPREF9997_01020"/>